<keyword evidence="4" id="KW-0808">Transferase</keyword>
<feature type="modified residue" description="4-aspartylphosphate" evidence="6">
    <location>
        <position position="758"/>
    </location>
</feature>
<evidence type="ECO:0000256" key="6">
    <source>
        <dbReference type="PROSITE-ProRule" id="PRU00169"/>
    </source>
</evidence>
<feature type="transmembrane region" description="Helical" evidence="8">
    <location>
        <begin position="206"/>
        <end position="227"/>
    </location>
</feature>
<dbReference type="InterPro" id="IPR011622">
    <property type="entry name" value="7TMR_DISM_rcpt_extracell_dom2"/>
</dbReference>
<dbReference type="GO" id="GO:0000155">
    <property type="term" value="F:phosphorelay sensor kinase activity"/>
    <property type="evidence" value="ECO:0007669"/>
    <property type="project" value="InterPro"/>
</dbReference>
<dbReference type="CDD" id="cd16922">
    <property type="entry name" value="HATPase_EvgS-ArcB-TorS-like"/>
    <property type="match status" value="1"/>
</dbReference>
<name>A0A9X1B6W5_9GAMM</name>
<gene>
    <name evidence="11" type="ORF">CKO42_23280</name>
</gene>
<organism evidence="11 12">
    <name type="scientific">Lamprobacter modestohalophilus</name>
    <dbReference type="NCBI Taxonomy" id="1064514"/>
    <lineage>
        <taxon>Bacteria</taxon>
        <taxon>Pseudomonadati</taxon>
        <taxon>Pseudomonadota</taxon>
        <taxon>Gammaproteobacteria</taxon>
        <taxon>Chromatiales</taxon>
        <taxon>Chromatiaceae</taxon>
        <taxon>Lamprobacter</taxon>
    </lineage>
</organism>
<keyword evidence="8" id="KW-0472">Membrane</keyword>
<dbReference type="Gene3D" id="3.30.565.10">
    <property type="entry name" value="Histidine kinase-like ATPase, C-terminal domain"/>
    <property type="match status" value="1"/>
</dbReference>
<sequence>MPAAPTSGVWPTRCPDRLLRLLLLILLVTLAAPAWPALAASLPEIVITDTTDLPRQVGRLELLRDPTRSLDLADVRAADIAQGFTLAPPGIPNLGITQDAVWARFAVRNATDEALPLLLVLAEPRTAQVAFWALDKAGKLIAKRRDGRFADPAERDRSHRWFLFDLSLPAGQTADVYVRVRTDMGLLLDLRLSDRAHLAAADRASYGWLALYFGALLFMLAYNLLLLLQLREGTYFWLCAVIIGTTFWVADREGLLTTLTWRLWPDAWSGNQLGVAMALIGIFMFPVGFLRLREHAPRLRWMHLALATPMVCVPLLYRLSPTTAYGIAQGIALLGGVAMLATGVLALRWQRRAAAQYLSAWSPLLVAILLIVLTNYGITPGLSEVWLLSYFAVLLMLLLLSVAQADRVNELRRQAERARAALAQNETRLTELVDARTRELATARDRAEAASRAKTQFLASMSHDLRTPLNAVLGGAELLRRSPQLGSEELAQCGLIQRGGRHLLRLIEDLLDIARIEHDRLRPVISNVALRPLLEDLATHARHQAEAKGLGFGVQFAPDLPEQMRTDGRRLRQVLQNLLDNAVKYTDAGDVGFSAALDPAAPVCEDGDTRWLLFKVTDTGRGIAPADRERLFAPFEQLQQTVSGSGLGLAICRELAAVLGGTLMLESRPGRGSRFSFRLPAQPVTQLSDSDTPAAGQAPIVGYTGPRRHILVIDDSEVNRLLMAGQLRGLGFAVDTAEGAEAALAIANQHPPDLVMADLRMPGTCGYAAVWQLREARGRPSLPAVAASASPLPEPGDAAALGFAAFLLKPIEQGPLCAVLGDCLGLTWVRGDSTSAQVAPAASAPGTAPAKLAPAAEPSTASPLQPPAIELEVGRELAERRDWTSLREWCEELGDAFPECDDFAQRLRELLHEIKAGPGADAAAGALQRMLADRD</sequence>
<dbReference type="SUPFAM" id="SSF55874">
    <property type="entry name" value="ATPase domain of HSP90 chaperone/DNA topoisomerase II/histidine kinase"/>
    <property type="match status" value="1"/>
</dbReference>
<dbReference type="InterPro" id="IPR036097">
    <property type="entry name" value="HisK_dim/P_sf"/>
</dbReference>
<dbReference type="EMBL" id="NRRY01000066">
    <property type="protein sequence ID" value="MBK1621286.1"/>
    <property type="molecule type" value="Genomic_DNA"/>
</dbReference>
<protein>
    <recommendedName>
        <fullName evidence="2">histidine kinase</fullName>
        <ecNumber evidence="2">2.7.13.3</ecNumber>
    </recommendedName>
</protein>
<dbReference type="Pfam" id="PF00512">
    <property type="entry name" value="HisKA"/>
    <property type="match status" value="1"/>
</dbReference>
<feature type="region of interest" description="Disordered" evidence="7">
    <location>
        <begin position="839"/>
        <end position="865"/>
    </location>
</feature>
<evidence type="ECO:0000256" key="3">
    <source>
        <dbReference type="ARBA" id="ARBA00022553"/>
    </source>
</evidence>
<dbReference type="PRINTS" id="PR00344">
    <property type="entry name" value="BCTRLSENSOR"/>
</dbReference>
<feature type="domain" description="Response regulatory" evidence="10">
    <location>
        <begin position="709"/>
        <end position="824"/>
    </location>
</feature>
<dbReference type="PROSITE" id="PS50109">
    <property type="entry name" value="HIS_KIN"/>
    <property type="match status" value="1"/>
</dbReference>
<comment type="catalytic activity">
    <reaction evidence="1">
        <text>ATP + protein L-histidine = ADP + protein N-phospho-L-histidine.</text>
        <dbReference type="EC" id="2.7.13.3"/>
    </reaction>
</comment>
<dbReference type="SUPFAM" id="SSF47384">
    <property type="entry name" value="Homodimeric domain of signal transducing histidine kinase"/>
    <property type="match status" value="1"/>
</dbReference>
<evidence type="ECO:0000256" key="2">
    <source>
        <dbReference type="ARBA" id="ARBA00012438"/>
    </source>
</evidence>
<dbReference type="CDD" id="cd17546">
    <property type="entry name" value="REC_hyHK_CKI1_RcsC-like"/>
    <property type="match status" value="1"/>
</dbReference>
<feature type="transmembrane region" description="Helical" evidence="8">
    <location>
        <begin position="270"/>
        <end position="289"/>
    </location>
</feature>
<evidence type="ECO:0000313" key="11">
    <source>
        <dbReference type="EMBL" id="MBK1621286.1"/>
    </source>
</evidence>
<keyword evidence="5" id="KW-0418">Kinase</keyword>
<dbReference type="Pfam" id="PF07696">
    <property type="entry name" value="7TMR-DISMED2"/>
    <property type="match status" value="1"/>
</dbReference>
<dbReference type="InterPro" id="IPR003661">
    <property type="entry name" value="HisK_dim/P_dom"/>
</dbReference>
<feature type="transmembrane region" description="Helical" evidence="8">
    <location>
        <begin position="325"/>
        <end position="346"/>
    </location>
</feature>
<dbReference type="PANTHER" id="PTHR43047">
    <property type="entry name" value="TWO-COMPONENT HISTIDINE PROTEIN KINASE"/>
    <property type="match status" value="1"/>
</dbReference>
<evidence type="ECO:0000259" key="9">
    <source>
        <dbReference type="PROSITE" id="PS50109"/>
    </source>
</evidence>
<dbReference type="PROSITE" id="PS50110">
    <property type="entry name" value="RESPONSE_REGULATORY"/>
    <property type="match status" value="1"/>
</dbReference>
<keyword evidence="12" id="KW-1185">Reference proteome</keyword>
<evidence type="ECO:0000256" key="5">
    <source>
        <dbReference type="ARBA" id="ARBA00022777"/>
    </source>
</evidence>
<dbReference type="Pfam" id="PF00072">
    <property type="entry name" value="Response_reg"/>
    <property type="match status" value="1"/>
</dbReference>
<dbReference type="InterPro" id="IPR005467">
    <property type="entry name" value="His_kinase_dom"/>
</dbReference>
<evidence type="ECO:0000256" key="8">
    <source>
        <dbReference type="SAM" id="Phobius"/>
    </source>
</evidence>
<dbReference type="InterPro" id="IPR003594">
    <property type="entry name" value="HATPase_dom"/>
</dbReference>
<keyword evidence="8" id="KW-1133">Transmembrane helix</keyword>
<dbReference type="SUPFAM" id="SSF52172">
    <property type="entry name" value="CheY-like"/>
    <property type="match status" value="1"/>
</dbReference>
<evidence type="ECO:0000313" key="12">
    <source>
        <dbReference type="Proteomes" id="UP001138768"/>
    </source>
</evidence>
<dbReference type="SMART" id="SM00448">
    <property type="entry name" value="REC"/>
    <property type="match status" value="1"/>
</dbReference>
<feature type="transmembrane region" description="Helical" evidence="8">
    <location>
        <begin position="234"/>
        <end position="250"/>
    </location>
</feature>
<keyword evidence="8" id="KW-0812">Transmembrane</keyword>
<dbReference type="Proteomes" id="UP001138768">
    <property type="component" value="Unassembled WGS sequence"/>
</dbReference>
<feature type="transmembrane region" description="Helical" evidence="8">
    <location>
        <begin position="385"/>
        <end position="403"/>
    </location>
</feature>
<feature type="transmembrane region" description="Helical" evidence="8">
    <location>
        <begin position="358"/>
        <end position="379"/>
    </location>
</feature>
<dbReference type="InterPro" id="IPR011006">
    <property type="entry name" value="CheY-like_superfamily"/>
</dbReference>
<evidence type="ECO:0000256" key="1">
    <source>
        <dbReference type="ARBA" id="ARBA00000085"/>
    </source>
</evidence>
<evidence type="ECO:0000256" key="4">
    <source>
        <dbReference type="ARBA" id="ARBA00022679"/>
    </source>
</evidence>
<dbReference type="Gene3D" id="1.10.287.130">
    <property type="match status" value="1"/>
</dbReference>
<dbReference type="Pfam" id="PF07695">
    <property type="entry name" value="7TMR-DISM_7TM"/>
    <property type="match status" value="1"/>
</dbReference>
<comment type="caution">
    <text evidence="11">The sequence shown here is derived from an EMBL/GenBank/DDBJ whole genome shotgun (WGS) entry which is preliminary data.</text>
</comment>
<evidence type="ECO:0000256" key="7">
    <source>
        <dbReference type="SAM" id="MobiDB-lite"/>
    </source>
</evidence>
<dbReference type="InterPro" id="IPR004358">
    <property type="entry name" value="Sig_transdc_His_kin-like_C"/>
</dbReference>
<feature type="compositionally biased region" description="Low complexity" evidence="7">
    <location>
        <begin position="839"/>
        <end position="853"/>
    </location>
</feature>
<proteinExistence type="predicted"/>
<dbReference type="SMART" id="SM00388">
    <property type="entry name" value="HisKA"/>
    <property type="match status" value="1"/>
</dbReference>
<dbReference type="Pfam" id="PF02518">
    <property type="entry name" value="HATPase_c"/>
    <property type="match status" value="1"/>
</dbReference>
<dbReference type="CDD" id="cd00082">
    <property type="entry name" value="HisKA"/>
    <property type="match status" value="1"/>
</dbReference>
<dbReference type="AlphaFoldDB" id="A0A9X1B6W5"/>
<keyword evidence="3 6" id="KW-0597">Phosphoprotein</keyword>
<dbReference type="EC" id="2.7.13.3" evidence="2"/>
<dbReference type="Gene3D" id="2.60.40.2380">
    <property type="match status" value="1"/>
</dbReference>
<dbReference type="Gene3D" id="3.40.50.2300">
    <property type="match status" value="1"/>
</dbReference>
<dbReference type="InterPro" id="IPR001789">
    <property type="entry name" value="Sig_transdc_resp-reg_receiver"/>
</dbReference>
<accession>A0A9X1B6W5</accession>
<reference evidence="11 12" key="1">
    <citation type="journal article" date="2020" name="Microorganisms">
        <title>Osmotic Adaptation and Compatible Solute Biosynthesis of Phototrophic Bacteria as Revealed from Genome Analyses.</title>
        <authorList>
            <person name="Imhoff J.F."/>
            <person name="Rahn T."/>
            <person name="Kunzel S."/>
            <person name="Keller A."/>
            <person name="Neulinger S.C."/>
        </authorList>
    </citation>
    <scope>NUCLEOTIDE SEQUENCE [LARGE SCALE GENOMIC DNA]</scope>
    <source>
        <strain evidence="11 12">DSM 25653</strain>
    </source>
</reference>
<dbReference type="InterPro" id="IPR036890">
    <property type="entry name" value="HATPase_C_sf"/>
</dbReference>
<dbReference type="InterPro" id="IPR011623">
    <property type="entry name" value="7TMR_DISM_rcpt_extracell_dom1"/>
</dbReference>
<feature type="domain" description="Histidine kinase" evidence="9">
    <location>
        <begin position="460"/>
        <end position="683"/>
    </location>
</feature>
<dbReference type="SMART" id="SM00387">
    <property type="entry name" value="HATPase_c"/>
    <property type="match status" value="1"/>
</dbReference>
<feature type="transmembrane region" description="Helical" evidence="8">
    <location>
        <begin position="301"/>
        <end position="319"/>
    </location>
</feature>
<evidence type="ECO:0000259" key="10">
    <source>
        <dbReference type="PROSITE" id="PS50110"/>
    </source>
</evidence>